<dbReference type="Gene3D" id="2.30.30.60">
    <property type="match status" value="1"/>
</dbReference>
<dbReference type="PANTHER" id="PTHR30347">
    <property type="entry name" value="POTASSIUM CHANNEL RELATED"/>
    <property type="match status" value="1"/>
</dbReference>
<evidence type="ECO:0000256" key="2">
    <source>
        <dbReference type="ARBA" id="ARBA00008017"/>
    </source>
</evidence>
<evidence type="ECO:0000256" key="5">
    <source>
        <dbReference type="ARBA" id="ARBA00022989"/>
    </source>
</evidence>
<feature type="transmembrane region" description="Helical" evidence="7">
    <location>
        <begin position="374"/>
        <end position="391"/>
    </location>
</feature>
<sequence length="821" mass="93857">MALKHQNNSQKIFSFLKTLVITLLLFTFHFSLGQESDTTETTKDTLTVETPTSIPTIEIIQSAAKTLNGLKVIEDKYLENKLAVHKIDSLYSNYASFIENQKKSTTTLLATYPNLQKTNQIYSKWNRYKIFLQKLEEETIDYTAQNKELLEAITLHQQTWNLTAKKNNTETTPTEVQERITTLLIDIEKIQNDIITENNFALTVESKINFKIEEISEVMDNILLLKDSKIYNIFYLRHQPIWKSSPKVKTDTSETSIKESARVNINETISFIKANSESLNLYFTLIIILIGLFFFLKKKILQADLPENHPNRDISSEIIIKHKTASIIFFALFIGYFFFKGMPKLFENIIVLLLLFSSSFVVRTQIKEKFKILYFFIITFYLIDAIKNFLWLPTNFYRFYLLIEASLIAIAVYLLTQRLRQIKSSNKVLIDQLLHKITKGLYVFTFVSFTAIILGYTNLAELILKISSNIGAIAIIFYCLFLILQGALIIIIYNRFRKRPDLNAFQKKTFETKIMKFTIFLVLFLGFLIFLRMVDLLKPVTEYFQAILTEPYKIGDITITIGAILSFVLILAISFLLTGFVTFLIDDGDGILKFLQLPKGIPSAISIVVRYFILAFGFIFALSSLGMDLSKFNLLAGAMGIGIGFGLQTIISNFISGLILVFERPILQGDTVEVDNLIGVVNKIGVRSSSIKTFDGAEVIVPNYNLMSNNLINWTLSDNTSRLEILIGASYDTDPNQVLELLTEAALSVEHVLKYPKPNALFIEFGDNSLNFALHFWTHYEKRLIAKSDVSIAVYNIFKKHNISIPFPQQDVYIKNLPDKG</sequence>
<dbReference type="InterPro" id="IPR023408">
    <property type="entry name" value="MscS_beta-dom_sf"/>
</dbReference>
<keyword evidence="3" id="KW-1003">Cell membrane</keyword>
<reference evidence="12" key="1">
    <citation type="journal article" date="2019" name="Int. J. Syst. Evol. Microbiol.">
        <title>The Global Catalogue of Microorganisms (GCM) 10K type strain sequencing project: providing services to taxonomists for standard genome sequencing and annotation.</title>
        <authorList>
            <consortium name="The Broad Institute Genomics Platform"/>
            <consortium name="The Broad Institute Genome Sequencing Center for Infectious Disease"/>
            <person name="Wu L."/>
            <person name="Ma J."/>
        </authorList>
    </citation>
    <scope>NUCLEOTIDE SEQUENCE [LARGE SCALE GENOMIC DNA]</scope>
    <source>
        <strain evidence="12">KCTC 22671</strain>
    </source>
</reference>
<evidence type="ECO:0000313" key="12">
    <source>
        <dbReference type="Proteomes" id="UP001597534"/>
    </source>
</evidence>
<feature type="transmembrane region" description="Helical" evidence="7">
    <location>
        <begin position="279"/>
        <end position="297"/>
    </location>
</feature>
<feature type="domain" description="Mechanosensitive ion channel MscS" evidence="8">
    <location>
        <begin position="649"/>
        <end position="715"/>
    </location>
</feature>
<dbReference type="SUPFAM" id="SSF82861">
    <property type="entry name" value="Mechanosensitive channel protein MscS (YggB), transmembrane region"/>
    <property type="match status" value="1"/>
</dbReference>
<feature type="transmembrane region" description="Helical" evidence="7">
    <location>
        <begin position="437"/>
        <end position="458"/>
    </location>
</feature>
<dbReference type="EMBL" id="JBHUPC010000010">
    <property type="protein sequence ID" value="MFD2891118.1"/>
    <property type="molecule type" value="Genomic_DNA"/>
</dbReference>
<dbReference type="Proteomes" id="UP001597534">
    <property type="component" value="Unassembled WGS sequence"/>
</dbReference>
<name>A0ABW5YKK1_9FLAO</name>
<evidence type="ECO:0000256" key="6">
    <source>
        <dbReference type="ARBA" id="ARBA00023136"/>
    </source>
</evidence>
<organism evidence="11 12">
    <name type="scientific">Flavobacterium chuncheonense</name>
    <dbReference type="NCBI Taxonomy" id="2026653"/>
    <lineage>
        <taxon>Bacteria</taxon>
        <taxon>Pseudomonadati</taxon>
        <taxon>Bacteroidota</taxon>
        <taxon>Flavobacteriia</taxon>
        <taxon>Flavobacteriales</taxon>
        <taxon>Flavobacteriaceae</taxon>
        <taxon>Flavobacterium</taxon>
    </lineage>
</organism>
<feature type="transmembrane region" description="Helical" evidence="7">
    <location>
        <begin position="345"/>
        <end position="362"/>
    </location>
</feature>
<dbReference type="PANTHER" id="PTHR30347:SF1">
    <property type="entry name" value="MECHANOSENSITIVE CHANNEL MSCK"/>
    <property type="match status" value="1"/>
</dbReference>
<evidence type="ECO:0000259" key="10">
    <source>
        <dbReference type="Pfam" id="PF21088"/>
    </source>
</evidence>
<dbReference type="InterPro" id="IPR052702">
    <property type="entry name" value="MscS-like_channel"/>
</dbReference>
<dbReference type="InterPro" id="IPR010920">
    <property type="entry name" value="LSM_dom_sf"/>
</dbReference>
<proteinExistence type="inferred from homology"/>
<feature type="transmembrane region" description="Helical" evidence="7">
    <location>
        <begin position="318"/>
        <end position="339"/>
    </location>
</feature>
<keyword evidence="6 7" id="KW-0472">Membrane</keyword>
<dbReference type="Pfam" id="PF00924">
    <property type="entry name" value="MS_channel_2nd"/>
    <property type="match status" value="1"/>
</dbReference>
<dbReference type="InterPro" id="IPR049142">
    <property type="entry name" value="MS_channel_1st"/>
</dbReference>
<dbReference type="InterPro" id="IPR011014">
    <property type="entry name" value="MscS_channel_TM-2"/>
</dbReference>
<comment type="similarity">
    <text evidence="2">Belongs to the MscS (TC 1.A.23) family.</text>
</comment>
<feature type="transmembrane region" description="Helical" evidence="7">
    <location>
        <begin position="397"/>
        <end position="416"/>
    </location>
</feature>
<accession>A0ABW5YKK1</accession>
<dbReference type="InterPro" id="IPR049278">
    <property type="entry name" value="MS_channel_C"/>
</dbReference>
<dbReference type="Pfam" id="PF21088">
    <property type="entry name" value="MS_channel_1st"/>
    <property type="match status" value="1"/>
</dbReference>
<evidence type="ECO:0000256" key="1">
    <source>
        <dbReference type="ARBA" id="ARBA00004651"/>
    </source>
</evidence>
<comment type="caution">
    <text evidence="11">The sequence shown here is derived from an EMBL/GenBank/DDBJ whole genome shotgun (WGS) entry which is preliminary data.</text>
</comment>
<dbReference type="Gene3D" id="3.30.70.100">
    <property type="match status" value="1"/>
</dbReference>
<dbReference type="InterPro" id="IPR011066">
    <property type="entry name" value="MscS_channel_C_sf"/>
</dbReference>
<comment type="subcellular location">
    <subcellularLocation>
        <location evidence="1">Cell membrane</location>
        <topology evidence="1">Multi-pass membrane protein</topology>
    </subcellularLocation>
</comment>
<gene>
    <name evidence="11" type="ORF">ACFS5J_03710</name>
</gene>
<evidence type="ECO:0000256" key="7">
    <source>
        <dbReference type="SAM" id="Phobius"/>
    </source>
</evidence>
<feature type="transmembrane region" description="Helical" evidence="7">
    <location>
        <begin position="470"/>
        <end position="493"/>
    </location>
</feature>
<protein>
    <submittedName>
        <fullName evidence="11">Mechanosensitive ion channel domain-containing protein</fullName>
    </submittedName>
</protein>
<feature type="domain" description="Mechanosensitive ion channel transmembrane helices 2/3" evidence="10">
    <location>
        <begin position="608"/>
        <end position="648"/>
    </location>
</feature>
<evidence type="ECO:0000259" key="9">
    <source>
        <dbReference type="Pfam" id="PF21082"/>
    </source>
</evidence>
<evidence type="ECO:0000259" key="8">
    <source>
        <dbReference type="Pfam" id="PF00924"/>
    </source>
</evidence>
<dbReference type="RefSeq" id="WP_379810656.1">
    <property type="nucleotide sequence ID" value="NZ_JBHUPC010000010.1"/>
</dbReference>
<keyword evidence="12" id="KW-1185">Reference proteome</keyword>
<feature type="transmembrane region" description="Helical" evidence="7">
    <location>
        <begin position="554"/>
        <end position="584"/>
    </location>
</feature>
<dbReference type="InterPro" id="IPR006685">
    <property type="entry name" value="MscS_channel_2nd"/>
</dbReference>
<feature type="transmembrane region" description="Helical" evidence="7">
    <location>
        <begin position="604"/>
        <end position="622"/>
    </location>
</feature>
<feature type="transmembrane region" description="Helical" evidence="7">
    <location>
        <begin position="514"/>
        <end position="534"/>
    </location>
</feature>
<feature type="domain" description="Mechanosensitive ion channel MscS C-terminal" evidence="9">
    <location>
        <begin position="725"/>
        <end position="805"/>
    </location>
</feature>
<feature type="transmembrane region" description="Helical" evidence="7">
    <location>
        <begin position="634"/>
        <end position="662"/>
    </location>
</feature>
<keyword evidence="5 7" id="KW-1133">Transmembrane helix</keyword>
<dbReference type="Gene3D" id="1.10.287.1260">
    <property type="match status" value="1"/>
</dbReference>
<dbReference type="Pfam" id="PF21082">
    <property type="entry name" value="MS_channel_3rd"/>
    <property type="match status" value="1"/>
</dbReference>
<dbReference type="SUPFAM" id="SSF82689">
    <property type="entry name" value="Mechanosensitive channel protein MscS (YggB), C-terminal domain"/>
    <property type="match status" value="1"/>
</dbReference>
<dbReference type="SUPFAM" id="SSF50182">
    <property type="entry name" value="Sm-like ribonucleoproteins"/>
    <property type="match status" value="1"/>
</dbReference>
<keyword evidence="4 7" id="KW-0812">Transmembrane</keyword>
<evidence type="ECO:0000313" key="11">
    <source>
        <dbReference type="EMBL" id="MFD2891118.1"/>
    </source>
</evidence>
<evidence type="ECO:0000256" key="3">
    <source>
        <dbReference type="ARBA" id="ARBA00022475"/>
    </source>
</evidence>
<evidence type="ECO:0000256" key="4">
    <source>
        <dbReference type="ARBA" id="ARBA00022692"/>
    </source>
</evidence>